<protein>
    <recommendedName>
        <fullName evidence="3">ArsR family transcriptional regulator</fullName>
    </recommendedName>
</protein>
<proteinExistence type="predicted"/>
<evidence type="ECO:0000313" key="2">
    <source>
        <dbReference type="Proteomes" id="UP000463975"/>
    </source>
</evidence>
<reference evidence="1 2" key="1">
    <citation type="submission" date="2020-01" db="EMBL/GenBank/DDBJ databases">
        <title>Genome sequencing of strain KACC 21507.</title>
        <authorList>
            <person name="Heo J."/>
            <person name="Kim S.-J."/>
            <person name="Kim J.-S."/>
            <person name="Hong S.-B."/>
            <person name="Kwon S.-W."/>
        </authorList>
    </citation>
    <scope>NUCLEOTIDE SEQUENCE [LARGE SCALE GENOMIC DNA]</scope>
    <source>
        <strain evidence="1 2">KACC 21507</strain>
    </source>
</reference>
<dbReference type="RefSeq" id="WP_160619101.1">
    <property type="nucleotide sequence ID" value="NZ_CP047652.1"/>
</dbReference>
<keyword evidence="2" id="KW-1185">Reference proteome</keyword>
<dbReference type="Proteomes" id="UP000463975">
    <property type="component" value="Chromosome"/>
</dbReference>
<accession>A0A6P1NEZ2</accession>
<sequence length="100" mass="11609">MKTHITEERRWRILSFLADASGRSLNEDVLLLCFRELGFPTDVVELRHDLDHLERHGCVKLIDYRLEMGRHLFVVRLTAGGLQTWRCERPVSGVAGRKPL</sequence>
<evidence type="ECO:0000313" key="1">
    <source>
        <dbReference type="EMBL" id="QHI96028.1"/>
    </source>
</evidence>
<dbReference type="EMBL" id="CP047652">
    <property type="protein sequence ID" value="QHI96028.1"/>
    <property type="molecule type" value="Genomic_DNA"/>
</dbReference>
<name>A0A6P1NEZ2_9PROT</name>
<gene>
    <name evidence="1" type="ORF">GT348_07090</name>
</gene>
<organism evidence="1 2">
    <name type="scientific">Aristophania vespae</name>
    <dbReference type="NCBI Taxonomy" id="2697033"/>
    <lineage>
        <taxon>Bacteria</taxon>
        <taxon>Pseudomonadati</taxon>
        <taxon>Pseudomonadota</taxon>
        <taxon>Alphaproteobacteria</taxon>
        <taxon>Acetobacterales</taxon>
        <taxon>Acetobacteraceae</taxon>
        <taxon>Aristophania</taxon>
    </lineage>
</organism>
<dbReference type="KEGG" id="bomb:GT348_07090"/>
<dbReference type="AlphaFoldDB" id="A0A6P1NEZ2"/>
<evidence type="ECO:0008006" key="3">
    <source>
        <dbReference type="Google" id="ProtNLM"/>
    </source>
</evidence>